<evidence type="ECO:0000256" key="1">
    <source>
        <dbReference type="ARBA" id="ARBA00001107"/>
    </source>
</evidence>
<keyword evidence="9 10" id="KW-0119">Carbohydrate metabolism</keyword>
<evidence type="ECO:0000259" key="12">
    <source>
        <dbReference type="Pfam" id="PF02744"/>
    </source>
</evidence>
<dbReference type="EC" id="2.7.7.12" evidence="10"/>
<dbReference type="Pfam" id="PF02744">
    <property type="entry name" value="GalP_UDP_tr_C"/>
    <property type="match status" value="1"/>
</dbReference>
<protein>
    <recommendedName>
        <fullName evidence="10">Galactose-1-phosphate uridylyltransferase</fullName>
        <shortName evidence="10">Gal-1-P uridylyltransferase</shortName>
        <ecNumber evidence="10">2.7.7.12</ecNumber>
    </recommendedName>
    <alternativeName>
        <fullName evidence="10">UDP-glucose--hexose-1-phosphate uridylyltransferase</fullName>
    </alternativeName>
</protein>
<dbReference type="PANTHER" id="PTHR39191:SF1">
    <property type="entry name" value="DUF4922 DOMAIN-CONTAINING PROTEIN"/>
    <property type="match status" value="1"/>
</dbReference>
<dbReference type="PROSITE" id="PS01163">
    <property type="entry name" value="GAL_P_UDP_TRANSF_II"/>
    <property type="match status" value="1"/>
</dbReference>
<dbReference type="InterPro" id="IPR000766">
    <property type="entry name" value="GalP_uridyl_Trfase_II"/>
</dbReference>
<evidence type="ECO:0000256" key="2">
    <source>
        <dbReference type="ARBA" id="ARBA00004496"/>
    </source>
</evidence>
<evidence type="ECO:0000256" key="7">
    <source>
        <dbReference type="ARBA" id="ARBA00022695"/>
    </source>
</evidence>
<dbReference type="AlphaFoldDB" id="A0AAW5YUT8"/>
<comment type="catalytic activity">
    <reaction evidence="1 10">
        <text>alpha-D-galactose 1-phosphate + UDP-alpha-D-glucose = alpha-D-glucose 1-phosphate + UDP-alpha-D-galactose</text>
        <dbReference type="Rhea" id="RHEA:13989"/>
        <dbReference type="ChEBI" id="CHEBI:58336"/>
        <dbReference type="ChEBI" id="CHEBI:58601"/>
        <dbReference type="ChEBI" id="CHEBI:58885"/>
        <dbReference type="ChEBI" id="CHEBI:66914"/>
        <dbReference type="EC" id="2.7.7.12"/>
    </reaction>
</comment>
<keyword evidence="8 10" id="KW-0299">Galactose metabolism</keyword>
<evidence type="ECO:0000259" key="11">
    <source>
        <dbReference type="Pfam" id="PF01087"/>
    </source>
</evidence>
<dbReference type="GO" id="GO:0006012">
    <property type="term" value="P:galactose metabolic process"/>
    <property type="evidence" value="ECO:0007669"/>
    <property type="project" value="UniProtKB-UniRule"/>
</dbReference>
<dbReference type="InterPro" id="IPR005849">
    <property type="entry name" value="GalP_Utransf_N"/>
</dbReference>
<keyword evidence="5 10" id="KW-0963">Cytoplasm</keyword>
<feature type="domain" description="Galactose-1-phosphate uridyl transferase N-terminal" evidence="11">
    <location>
        <begin position="15"/>
        <end position="221"/>
    </location>
</feature>
<evidence type="ECO:0000256" key="10">
    <source>
        <dbReference type="HAMAP-Rule" id="MF_00571"/>
    </source>
</evidence>
<evidence type="ECO:0000256" key="9">
    <source>
        <dbReference type="ARBA" id="ARBA00023277"/>
    </source>
</evidence>
<dbReference type="InterPro" id="IPR023425">
    <property type="entry name" value="GalP_uridyl_Trfase_II_CS"/>
</dbReference>
<gene>
    <name evidence="10" type="primary">galT</name>
    <name evidence="13" type="ORF">PF586_04990</name>
</gene>
<keyword evidence="7 10" id="KW-0548">Nucleotidyltransferase</keyword>
<evidence type="ECO:0000313" key="13">
    <source>
        <dbReference type="EMBL" id="MDA3767831.1"/>
    </source>
</evidence>
<dbReference type="NCBIfam" id="TIGR01239">
    <property type="entry name" value="galT_2"/>
    <property type="match status" value="1"/>
</dbReference>
<evidence type="ECO:0000313" key="14">
    <source>
        <dbReference type="Proteomes" id="UP001210502"/>
    </source>
</evidence>
<feature type="domain" description="Galactose-1-phosphate uridyl transferase C-terminal" evidence="12">
    <location>
        <begin position="237"/>
        <end position="430"/>
    </location>
</feature>
<comment type="pathway">
    <text evidence="3 10">Carbohydrate metabolism; galactose metabolism.</text>
</comment>
<dbReference type="PIRSF" id="PIRSF006005">
    <property type="entry name" value="GalT_BS"/>
    <property type="match status" value="1"/>
</dbReference>
<evidence type="ECO:0000256" key="8">
    <source>
        <dbReference type="ARBA" id="ARBA00023144"/>
    </source>
</evidence>
<proteinExistence type="inferred from homology"/>
<comment type="caution">
    <text evidence="13">The sequence shown here is derived from an EMBL/GenBank/DDBJ whole genome shotgun (WGS) entry which is preliminary data.</text>
</comment>
<dbReference type="Proteomes" id="UP001210502">
    <property type="component" value="Unassembled WGS sequence"/>
</dbReference>
<comment type="similarity">
    <text evidence="4 10">Belongs to the galactose-1-phosphate uridylyltransferase type 2 family.</text>
</comment>
<evidence type="ECO:0000256" key="6">
    <source>
        <dbReference type="ARBA" id="ARBA00022679"/>
    </source>
</evidence>
<dbReference type="PANTHER" id="PTHR39191">
    <property type="entry name" value="GALACTOSE-1-PHOSPHATE URIDYLYLTRANSFERASE"/>
    <property type="match status" value="1"/>
</dbReference>
<dbReference type="NCBIfam" id="NF003630">
    <property type="entry name" value="PRK05270.1-3"/>
    <property type="match status" value="1"/>
</dbReference>
<dbReference type="RefSeq" id="WP_271024456.1">
    <property type="nucleotide sequence ID" value="NZ_JAQIEY010000011.1"/>
</dbReference>
<evidence type="ECO:0000256" key="3">
    <source>
        <dbReference type="ARBA" id="ARBA00004947"/>
    </source>
</evidence>
<keyword evidence="6 10" id="KW-0808">Transferase</keyword>
<reference evidence="13" key="1">
    <citation type="submission" date="2023-01" db="EMBL/GenBank/DDBJ databases">
        <title>Sequencing of the bacterial strains from artisanal fermented milk Matsoni.</title>
        <authorList>
            <person name="Rozman V."/>
            <person name="Accetto T."/>
            <person name="Bogovic Matijasic B."/>
        </authorList>
    </citation>
    <scope>NUCLEOTIDE SEQUENCE</scope>
    <source>
        <strain evidence="13">Lbl333</strain>
    </source>
</reference>
<comment type="subcellular location">
    <subcellularLocation>
        <location evidence="2 10">Cytoplasm</location>
    </subcellularLocation>
</comment>
<evidence type="ECO:0000256" key="4">
    <source>
        <dbReference type="ARBA" id="ARBA00008706"/>
    </source>
</evidence>
<dbReference type="GO" id="GO:0005737">
    <property type="term" value="C:cytoplasm"/>
    <property type="evidence" value="ECO:0007669"/>
    <property type="project" value="UniProtKB-SubCell"/>
</dbReference>
<dbReference type="Pfam" id="PF01087">
    <property type="entry name" value="GalP_UDP_transf"/>
    <property type="match status" value="1"/>
</dbReference>
<evidence type="ECO:0000256" key="5">
    <source>
        <dbReference type="ARBA" id="ARBA00022490"/>
    </source>
</evidence>
<accession>A0AAW5YUT8</accession>
<organism evidence="13 14">
    <name type="scientific">Lactobacillus delbrueckii</name>
    <dbReference type="NCBI Taxonomy" id="1584"/>
    <lineage>
        <taxon>Bacteria</taxon>
        <taxon>Bacillati</taxon>
        <taxon>Bacillota</taxon>
        <taxon>Bacilli</taxon>
        <taxon>Lactobacillales</taxon>
        <taxon>Lactobacillaceae</taxon>
        <taxon>Lactobacillus</taxon>
    </lineage>
</organism>
<dbReference type="HAMAP" id="MF_00571">
    <property type="entry name" value="GalP_UDP_trans"/>
    <property type="match status" value="1"/>
</dbReference>
<dbReference type="GO" id="GO:0008108">
    <property type="term" value="F:UDP-glucose:hexose-1-phosphate uridylyltransferase activity"/>
    <property type="evidence" value="ECO:0007669"/>
    <property type="project" value="UniProtKB-UniRule"/>
</dbReference>
<name>A0AAW5YUT8_9LACO</name>
<sequence>MLIENFVQKIIANTDYQEMDRVYLFNRLQALVGDGDVEEQASGEDSLLQLVDLAVKRGKIPDDVTSREILADQLADFLTPAPSKVTELFWNKYEQSPKTATDWFYDLCTRNNYVKKTAIAKNIVFSGSSSYGHPLEITINLSKPEKDPKAIAAAAKKKDTDYPKCDLCLENEGYLGDYGKNARSNLRIIRMNIGGEKWGMQYSPYAYFNEHCIFLDQIHEPMVINQQALINLLEIVKTFPNYMVGSNADLPIVGGSLLSHEHYQGGNHRFPMMNAAIKQELTFAGYPQVKGGIVDWPMSDIRLSSQDTDALIELGTKIIKAWQKYSDPDLAIVAEKDGVRHHTVTPIAHKDGDEYVLELVLRDNNTSSDYPLGIFHPHQDKWHIKKENIGLIEVMGRAILPGRLKGELSEVKKYLLGQDNKIAEIHLPWAKEIKEKRPDINEQNVDQLLQQALLDIFDQVLADAGVYKDDEKGEAGWQKFLTVIAAESENKK</sequence>
<dbReference type="EMBL" id="JAQIEY010000011">
    <property type="protein sequence ID" value="MDA3767831.1"/>
    <property type="molecule type" value="Genomic_DNA"/>
</dbReference>
<dbReference type="InterPro" id="IPR005850">
    <property type="entry name" value="GalP_Utransf_C"/>
</dbReference>